<reference evidence="1 2" key="2">
    <citation type="journal article" date="2014" name="BMC Genomics">
        <title>An improved genome of the model marine alga Ostreococcus tauri unfolds by assessing Illumina de novo assemblies.</title>
        <authorList>
            <person name="Blanc-Mathieu R."/>
            <person name="Verhelst B."/>
            <person name="Derelle E."/>
            <person name="Rombauts S."/>
            <person name="Bouget F.Y."/>
            <person name="Carre I."/>
            <person name="Chateau A."/>
            <person name="Eyre-Walker A."/>
            <person name="Grimsley N."/>
            <person name="Moreau H."/>
            <person name="Piegu B."/>
            <person name="Rivals E."/>
            <person name="Schackwitz W."/>
            <person name="Van de Peer Y."/>
            <person name="Piganeau G."/>
        </authorList>
    </citation>
    <scope>NUCLEOTIDE SEQUENCE [LARGE SCALE GENOMIC DNA]</scope>
    <source>
        <strain evidence="2">OTTH 0595 / CCAP 157/2 / RCC745</strain>
    </source>
</reference>
<proteinExistence type="predicted"/>
<protein>
    <submittedName>
        <fullName evidence="1">Scavenger mRNA decapping enzyme DcpS/DCS2</fullName>
    </submittedName>
</protein>
<dbReference type="GO" id="GO:0000290">
    <property type="term" value="P:deadenylation-dependent decapping of nuclear-transcribed mRNA"/>
    <property type="evidence" value="ECO:0007669"/>
    <property type="project" value="InterPro"/>
</dbReference>
<evidence type="ECO:0000313" key="1">
    <source>
        <dbReference type="EMBL" id="CEF98917.1"/>
    </source>
</evidence>
<dbReference type="Pfam" id="PF11969">
    <property type="entry name" value="DcpS_C"/>
    <property type="match status" value="1"/>
</dbReference>
<dbReference type="RefSeq" id="XP_022839543.1">
    <property type="nucleotide sequence ID" value="XM_022983263.1"/>
</dbReference>
<dbReference type="EMBL" id="CAID01000009">
    <property type="protein sequence ID" value="CEF98917.1"/>
    <property type="molecule type" value="Genomic_DNA"/>
</dbReference>
<accession>A0A090M893</accession>
<dbReference type="GeneID" id="9833509"/>
<reference evidence="2" key="1">
    <citation type="journal article" date="2006" name="Proc. Natl. Acad. Sci. U.S.A.">
        <title>Genome analysis of the smallest free-living eukaryote Ostreococcus tauri unveils many unique features.</title>
        <authorList>
            <person name="Derelle E."/>
            <person name="Ferraz C."/>
            <person name="Rombauts S."/>
            <person name="Rouze P."/>
            <person name="Worden A.Z."/>
            <person name="Robbens S."/>
            <person name="Partensky F."/>
            <person name="Degroeve S."/>
            <person name="Echeynie S."/>
            <person name="Cooke R."/>
            <person name="Saeys Y."/>
            <person name="Wuyts J."/>
            <person name="Jabbari K."/>
            <person name="Bowler C."/>
            <person name="Panaud O."/>
            <person name="Piegu B."/>
            <person name="Ball S.G."/>
            <person name="Ral J.-P."/>
            <person name="Bouget F.-Y."/>
            <person name="Piganeau G."/>
            <person name="De Baets B."/>
            <person name="Picard A."/>
            <person name="Delseny M."/>
            <person name="Demaille J."/>
            <person name="Van de Peer Y."/>
            <person name="Moreau H."/>
        </authorList>
    </citation>
    <scope>NUCLEOTIDE SEQUENCE [LARGE SCALE GENOMIC DNA]</scope>
    <source>
        <strain evidence="2">OTTH 0595 / CCAP 157/2 / RCC745</strain>
    </source>
</reference>
<dbReference type="SUPFAM" id="SSF54197">
    <property type="entry name" value="HIT-like"/>
    <property type="match status" value="1"/>
</dbReference>
<name>A0A090M893_OSTTA</name>
<keyword evidence="2" id="KW-1185">Reference proteome</keyword>
<evidence type="ECO:0000313" key="2">
    <source>
        <dbReference type="Proteomes" id="UP000009170"/>
    </source>
</evidence>
<dbReference type="Proteomes" id="UP000009170">
    <property type="component" value="Unassembled WGS sequence"/>
</dbReference>
<dbReference type="OrthoDB" id="10264956at2759"/>
<sequence>MTSSSARGALPHELEDLRAFTLDRVINDGRDAHGRVVALGTFVGEQAQSLVKLNRAPLPSSTDAVRALLREVTSMRTRMPYSGGEYGYYVSRDVEIEVIAPSALTEATEAARDKLLKKHIARSSTQRLVCARETPDMYTTKHEAQYIAAIPREATNWVREILSFRAEKERLLHADEHFVMNTDPKWTTHPDCETTDRKSWRDHPSVVDLYCLGIYAKDDLRSLRDVRAEHLPALRALLHRGREVIERVYGVKAEEIRVYVHYPPQFYHFHVHYQALSAKETTGSSCERAILLEDIIDNVERDGDHYANANLSLKMGERDNLYRLFFGDDANS</sequence>
<organism evidence="1 2">
    <name type="scientific">Ostreococcus tauri</name>
    <name type="common">Marine green alga</name>
    <dbReference type="NCBI Taxonomy" id="70448"/>
    <lineage>
        <taxon>Eukaryota</taxon>
        <taxon>Viridiplantae</taxon>
        <taxon>Chlorophyta</taxon>
        <taxon>Mamiellophyceae</taxon>
        <taxon>Mamiellales</taxon>
        <taxon>Bathycoccaceae</taxon>
        <taxon>Ostreococcus</taxon>
    </lineage>
</organism>
<dbReference type="InterPro" id="IPR036265">
    <property type="entry name" value="HIT-like_sf"/>
</dbReference>
<dbReference type="PANTHER" id="PTHR12978:SF0">
    <property type="entry name" value="M7GPPPX DIPHOSPHATASE"/>
    <property type="match status" value="1"/>
</dbReference>
<dbReference type="AlphaFoldDB" id="A0A090M893"/>
<dbReference type="InterPro" id="IPR008594">
    <property type="entry name" value="DcpS/DCS2"/>
</dbReference>
<comment type="caution">
    <text evidence="1">The sequence shown here is derived from an EMBL/GenBank/DDBJ whole genome shotgun (WGS) entry which is preliminary data.</text>
</comment>
<dbReference type="GO" id="GO:0000340">
    <property type="term" value="F:RNA 7-methylguanosine cap binding"/>
    <property type="evidence" value="ECO:0007669"/>
    <property type="project" value="TreeGrafter"/>
</dbReference>
<dbReference type="KEGG" id="ota:OT_ostta09g00310"/>
<dbReference type="PANTHER" id="PTHR12978">
    <property type="entry name" value="HISTIDINE TRIAD HIT PROTEIN MEMBER"/>
    <property type="match status" value="1"/>
</dbReference>
<dbReference type="GO" id="GO:0000932">
    <property type="term" value="C:P-body"/>
    <property type="evidence" value="ECO:0007669"/>
    <property type="project" value="TreeGrafter"/>
</dbReference>
<dbReference type="GO" id="GO:0016787">
    <property type="term" value="F:hydrolase activity"/>
    <property type="evidence" value="ECO:0007669"/>
    <property type="project" value="InterPro"/>
</dbReference>
<dbReference type="STRING" id="70448.A0A090M893"/>
<dbReference type="Gene3D" id="3.30.428.10">
    <property type="entry name" value="HIT-like"/>
    <property type="match status" value="1"/>
</dbReference>
<dbReference type="InParanoid" id="A0A090M893"/>
<gene>
    <name evidence="1" type="ORF">OT_ostta09g00310</name>
</gene>
<dbReference type="GO" id="GO:0005634">
    <property type="term" value="C:nucleus"/>
    <property type="evidence" value="ECO:0007669"/>
    <property type="project" value="TreeGrafter"/>
</dbReference>